<dbReference type="NCBIfam" id="TIGR02360">
    <property type="entry name" value="pbenz_hydroxyl"/>
    <property type="match status" value="1"/>
</dbReference>
<protein>
    <submittedName>
        <fullName evidence="4">4-hydroxybenzoate 3-monooxygenase</fullName>
    </submittedName>
</protein>
<evidence type="ECO:0000259" key="3">
    <source>
        <dbReference type="Pfam" id="PF01494"/>
    </source>
</evidence>
<evidence type="ECO:0000256" key="1">
    <source>
        <dbReference type="ARBA" id="ARBA00022630"/>
    </source>
</evidence>
<dbReference type="InterPro" id="IPR012733">
    <property type="entry name" value="HB_mOase"/>
</dbReference>
<dbReference type="PRINTS" id="PR00420">
    <property type="entry name" value="RNGMNOXGNASE"/>
</dbReference>
<dbReference type="NCBIfam" id="NF006091">
    <property type="entry name" value="PRK08243.1"/>
    <property type="match status" value="1"/>
</dbReference>
<proteinExistence type="predicted"/>
<feature type="domain" description="FAD-binding" evidence="3">
    <location>
        <begin position="47"/>
        <end position="387"/>
    </location>
</feature>
<keyword evidence="2" id="KW-0274">FAD</keyword>
<sequence length="434" mass="48050">MPVKSLHCPLQKLLHRPYIWLLRPCAGGCQMGMMDANPYRLERLFMKTQVAIIGAGPAGLLLGHLLRAEGIETVIVERAAPDYVLGRIRAGVLERTMTDLMDQLGLGARMHAEGLPHDGFHLADGERLIRIDVAALTGKQVMVYGQTEITRDLMEAAPERGLEIIYDAGDVALHDVDSDAPYLTYSKDGATHRIDAQFLCGCDGFHGPSRKAIPASVATAYEKVYPFGWLGILADVPPCNHELIYANHERGFALASMRSETRSRYYVQVALDEKVEDWSDERLWDELAIRLGPEAAAQMVRGPALEKSIAPLRSFVFEPMRYGRLMLAGDSAHIVPPTGAKGLNLAASDVHYLSQALIGYFRRGDADGVAGYSDKALARVWKAERFSWQLTRLMHRFPDNDAFDRRMQLADLDYIASSVAAQTTIAENYVGLPL</sequence>
<dbReference type="EMBL" id="CP022746">
    <property type="protein sequence ID" value="ASY46164.1"/>
    <property type="molecule type" value="Genomic_DNA"/>
</dbReference>
<dbReference type="PANTHER" id="PTHR43004:SF3">
    <property type="entry name" value="P-HYDROXYBENZOATE HYDROXYLASE"/>
    <property type="match status" value="1"/>
</dbReference>
<keyword evidence="4" id="KW-0560">Oxidoreductase</keyword>
<dbReference type="InterPro" id="IPR050641">
    <property type="entry name" value="RIFMO-like"/>
</dbReference>
<dbReference type="GO" id="GO:0071949">
    <property type="term" value="F:FAD binding"/>
    <property type="evidence" value="ECO:0007669"/>
    <property type="project" value="InterPro"/>
</dbReference>
<evidence type="ECO:0000313" key="5">
    <source>
        <dbReference type="Proteomes" id="UP000217141"/>
    </source>
</evidence>
<dbReference type="Gene3D" id="3.50.50.60">
    <property type="entry name" value="FAD/NAD(P)-binding domain"/>
    <property type="match status" value="1"/>
</dbReference>
<reference evidence="4 5" key="1">
    <citation type="submission" date="2017-08" db="EMBL/GenBank/DDBJ databases">
        <title>Whole Genome Sequence of Sphingobium hydrophobicum C1: Insights into Adaption to the Electronic-waste Contaminated Sediment.</title>
        <authorList>
            <person name="Song D."/>
            <person name="Chen X."/>
            <person name="Xu M."/>
        </authorList>
    </citation>
    <scope>NUCLEOTIDE SEQUENCE [LARGE SCALE GENOMIC DNA]</scope>
    <source>
        <strain evidence="4 5">C1</strain>
    </source>
</reference>
<dbReference type="Gene3D" id="3.30.9.10">
    <property type="entry name" value="D-Amino Acid Oxidase, subunit A, domain 2"/>
    <property type="match status" value="1"/>
</dbReference>
<dbReference type="GO" id="GO:0043639">
    <property type="term" value="P:benzoate catabolic process"/>
    <property type="evidence" value="ECO:0007669"/>
    <property type="project" value="InterPro"/>
</dbReference>
<organism evidence="4 5">
    <name type="scientific">Sphingobium xenophagum</name>
    <dbReference type="NCBI Taxonomy" id="121428"/>
    <lineage>
        <taxon>Bacteria</taxon>
        <taxon>Pseudomonadati</taxon>
        <taxon>Pseudomonadota</taxon>
        <taxon>Alphaproteobacteria</taxon>
        <taxon>Sphingomonadales</taxon>
        <taxon>Sphingomonadaceae</taxon>
        <taxon>Sphingobium</taxon>
    </lineage>
</organism>
<dbReference type="AlphaFoldDB" id="A0A249MYC8"/>
<dbReference type="InterPro" id="IPR002938">
    <property type="entry name" value="FAD-bd"/>
</dbReference>
<name>A0A249MYC8_SPHXE</name>
<keyword evidence="1" id="KW-0285">Flavoprotein</keyword>
<dbReference type="SUPFAM" id="SSF51905">
    <property type="entry name" value="FAD/NAD(P)-binding domain"/>
    <property type="match status" value="1"/>
</dbReference>
<dbReference type="KEGG" id="shyd:CJD35_16855"/>
<dbReference type="Proteomes" id="UP000217141">
    <property type="component" value="Chromosome II"/>
</dbReference>
<dbReference type="Pfam" id="PF01494">
    <property type="entry name" value="FAD_binding_3"/>
    <property type="match status" value="1"/>
</dbReference>
<evidence type="ECO:0000256" key="2">
    <source>
        <dbReference type="ARBA" id="ARBA00022827"/>
    </source>
</evidence>
<dbReference type="PANTHER" id="PTHR43004">
    <property type="entry name" value="TRK SYSTEM POTASSIUM UPTAKE PROTEIN"/>
    <property type="match status" value="1"/>
</dbReference>
<dbReference type="InterPro" id="IPR036188">
    <property type="entry name" value="FAD/NAD-bd_sf"/>
</dbReference>
<keyword evidence="4" id="KW-0503">Monooxygenase</keyword>
<gene>
    <name evidence="4" type="primary">pobA</name>
    <name evidence="4" type="ORF">CJD35_16855</name>
</gene>
<dbReference type="SUPFAM" id="SSF54373">
    <property type="entry name" value="FAD-linked reductases, C-terminal domain"/>
    <property type="match status" value="1"/>
</dbReference>
<evidence type="ECO:0000313" key="4">
    <source>
        <dbReference type="EMBL" id="ASY46164.1"/>
    </source>
</evidence>
<dbReference type="GO" id="GO:0018659">
    <property type="term" value="F:4-hydroxybenzoate 3-monooxygenase activity"/>
    <property type="evidence" value="ECO:0007669"/>
    <property type="project" value="InterPro"/>
</dbReference>
<accession>A0A249MYC8</accession>